<feature type="region of interest" description="Disordered" evidence="1">
    <location>
        <begin position="1"/>
        <end position="47"/>
    </location>
</feature>
<protein>
    <submittedName>
        <fullName evidence="2">Uncharacterized protein</fullName>
    </submittedName>
</protein>
<feature type="region of interest" description="Disordered" evidence="1">
    <location>
        <begin position="148"/>
        <end position="228"/>
    </location>
</feature>
<feature type="compositionally biased region" description="Basic and acidic residues" evidence="1">
    <location>
        <begin position="148"/>
        <end position="157"/>
    </location>
</feature>
<gene>
    <name evidence="2" type="ORF">NPIL_37851</name>
</gene>
<feature type="compositionally biased region" description="Polar residues" evidence="1">
    <location>
        <begin position="195"/>
        <end position="205"/>
    </location>
</feature>
<dbReference type="AlphaFoldDB" id="A0A8X6N984"/>
<comment type="caution">
    <text evidence="2">The sequence shown here is derived from an EMBL/GenBank/DDBJ whole genome shotgun (WGS) entry which is preliminary data.</text>
</comment>
<reference evidence="2" key="1">
    <citation type="submission" date="2020-08" db="EMBL/GenBank/DDBJ databases">
        <title>Multicomponent nature underlies the extraordinary mechanical properties of spider dragline silk.</title>
        <authorList>
            <person name="Kono N."/>
            <person name="Nakamura H."/>
            <person name="Mori M."/>
            <person name="Yoshida Y."/>
            <person name="Ohtoshi R."/>
            <person name="Malay A.D."/>
            <person name="Moran D.A.P."/>
            <person name="Tomita M."/>
            <person name="Numata K."/>
            <person name="Arakawa K."/>
        </authorList>
    </citation>
    <scope>NUCLEOTIDE SEQUENCE</scope>
</reference>
<evidence type="ECO:0000256" key="1">
    <source>
        <dbReference type="SAM" id="MobiDB-lite"/>
    </source>
</evidence>
<keyword evidence="3" id="KW-1185">Reference proteome</keyword>
<evidence type="ECO:0000313" key="3">
    <source>
        <dbReference type="Proteomes" id="UP000887013"/>
    </source>
</evidence>
<evidence type="ECO:0000313" key="2">
    <source>
        <dbReference type="EMBL" id="GFT00992.1"/>
    </source>
</evidence>
<sequence>MAKTKQTARKKESIESITNMNPTELEIDTEENESDNMDTTDQDKNEEACLLRTRKEEKFKEIINHYLNSMEEKTKTPVRRDNYAVREEITTSIHKCILLKIEMTEELKRTTCPKLCETHKTSVELEQECKDKFFEQLAAKGPIGTKLKASEKEDFKSPTKTSKQPRKEKEKFQIPISNQFEALTNEMEETPDPTPTQEKQTSSSKIKPRLRPIRSKLLSDPPSTANRKPSSLLTFAWSLVTSVTLNTRNLFCFNVP</sequence>
<accession>A0A8X6N984</accession>
<dbReference type="EMBL" id="BMAW01101759">
    <property type="protein sequence ID" value="GFT00992.1"/>
    <property type="molecule type" value="Genomic_DNA"/>
</dbReference>
<feature type="compositionally biased region" description="Acidic residues" evidence="1">
    <location>
        <begin position="25"/>
        <end position="40"/>
    </location>
</feature>
<name>A0A8X6N984_NEPPI</name>
<dbReference type="Proteomes" id="UP000887013">
    <property type="component" value="Unassembled WGS sequence"/>
</dbReference>
<organism evidence="2 3">
    <name type="scientific">Nephila pilipes</name>
    <name type="common">Giant wood spider</name>
    <name type="synonym">Nephila maculata</name>
    <dbReference type="NCBI Taxonomy" id="299642"/>
    <lineage>
        <taxon>Eukaryota</taxon>
        <taxon>Metazoa</taxon>
        <taxon>Ecdysozoa</taxon>
        <taxon>Arthropoda</taxon>
        <taxon>Chelicerata</taxon>
        <taxon>Arachnida</taxon>
        <taxon>Araneae</taxon>
        <taxon>Araneomorphae</taxon>
        <taxon>Entelegynae</taxon>
        <taxon>Araneoidea</taxon>
        <taxon>Nephilidae</taxon>
        <taxon>Nephila</taxon>
    </lineage>
</organism>
<proteinExistence type="predicted"/>